<gene>
    <name evidence="3" type="ORF">EV646_103365</name>
</gene>
<dbReference type="OrthoDB" id="4426059at2"/>
<keyword evidence="4" id="KW-1185">Reference proteome</keyword>
<dbReference type="GO" id="GO:0016787">
    <property type="term" value="F:hydrolase activity"/>
    <property type="evidence" value="ECO:0007669"/>
    <property type="project" value="UniProtKB-KW"/>
</dbReference>
<evidence type="ECO:0000313" key="4">
    <source>
        <dbReference type="Proteomes" id="UP000295573"/>
    </source>
</evidence>
<evidence type="ECO:0000256" key="1">
    <source>
        <dbReference type="ARBA" id="ARBA00022801"/>
    </source>
</evidence>
<reference evidence="3 4" key="1">
    <citation type="journal article" date="2015" name="Stand. Genomic Sci.">
        <title>Genomic Encyclopedia of Bacterial and Archaeal Type Strains, Phase III: the genomes of soil and plant-associated and newly described type strains.</title>
        <authorList>
            <person name="Whitman W.B."/>
            <person name="Woyke T."/>
            <person name="Klenk H.P."/>
            <person name="Zhou Y."/>
            <person name="Lilburn T.G."/>
            <person name="Beck B.J."/>
            <person name="De Vos P."/>
            <person name="Vandamme P."/>
            <person name="Eisen J.A."/>
            <person name="Garrity G."/>
            <person name="Hugenholtz P."/>
            <person name="Kyrpides N.C."/>
        </authorList>
    </citation>
    <scope>NUCLEOTIDE SEQUENCE [LARGE SCALE GENOMIC DNA]</scope>
    <source>
        <strain evidence="3 4">VKM Ac-2541</strain>
    </source>
</reference>
<dbReference type="InterPro" id="IPR050272">
    <property type="entry name" value="Isochorismatase-like_hydrls"/>
</dbReference>
<evidence type="ECO:0000313" key="3">
    <source>
        <dbReference type="EMBL" id="TCO49387.1"/>
    </source>
</evidence>
<comment type="caution">
    <text evidence="3">The sequence shown here is derived from an EMBL/GenBank/DDBJ whole genome shotgun (WGS) entry which is preliminary data.</text>
</comment>
<dbReference type="PANTHER" id="PTHR43540">
    <property type="entry name" value="PEROXYUREIDOACRYLATE/UREIDOACRYLATE AMIDOHYDROLASE-RELATED"/>
    <property type="match status" value="1"/>
</dbReference>
<dbReference type="AlphaFoldDB" id="A0A4R2IW06"/>
<dbReference type="Gene3D" id="3.40.50.850">
    <property type="entry name" value="Isochorismatase-like"/>
    <property type="match status" value="1"/>
</dbReference>
<dbReference type="Pfam" id="PF00857">
    <property type="entry name" value="Isochorismatase"/>
    <property type="match status" value="1"/>
</dbReference>
<organism evidence="3 4">
    <name type="scientific">Kribbella antiqua</name>
    <dbReference type="NCBI Taxonomy" id="2512217"/>
    <lineage>
        <taxon>Bacteria</taxon>
        <taxon>Bacillati</taxon>
        <taxon>Actinomycetota</taxon>
        <taxon>Actinomycetes</taxon>
        <taxon>Propionibacteriales</taxon>
        <taxon>Kribbellaceae</taxon>
        <taxon>Kribbella</taxon>
    </lineage>
</organism>
<proteinExistence type="predicted"/>
<dbReference type="SUPFAM" id="SSF52499">
    <property type="entry name" value="Isochorismatase-like hydrolases"/>
    <property type="match status" value="1"/>
</dbReference>
<dbReference type="InterPro" id="IPR000868">
    <property type="entry name" value="Isochorismatase-like_dom"/>
</dbReference>
<dbReference type="RefSeq" id="WP_132147171.1">
    <property type="nucleotide sequence ID" value="NZ_SLWR01000003.1"/>
</dbReference>
<protein>
    <submittedName>
        <fullName evidence="3">Nicotinamidase-related amidase</fullName>
    </submittedName>
</protein>
<evidence type="ECO:0000259" key="2">
    <source>
        <dbReference type="Pfam" id="PF00857"/>
    </source>
</evidence>
<dbReference type="EMBL" id="SLWR01000003">
    <property type="protein sequence ID" value="TCO49387.1"/>
    <property type="molecule type" value="Genomic_DNA"/>
</dbReference>
<feature type="domain" description="Isochorismatase-like" evidence="2">
    <location>
        <begin position="5"/>
        <end position="171"/>
    </location>
</feature>
<accession>A0A4R2IW06</accession>
<sequence>MAPVLALIDLQRIFANPGSGWAAPDFQRVIKPTKELIEILSPQVVFTRFVAPAEPVGAWKTYYEQYPFALQPPDADDYQLVDEFKGAPTLDKTTFGAWGSELAGKVGIGGHLVLAGVTTDCCVISTALAAVDAGIYVQVVEDACTGSDEASHRKAIDIMRLYSPMLEVVTVDQIRELNQ</sequence>
<dbReference type="Proteomes" id="UP000295573">
    <property type="component" value="Unassembled WGS sequence"/>
</dbReference>
<dbReference type="CDD" id="cd00431">
    <property type="entry name" value="cysteine_hydrolases"/>
    <property type="match status" value="1"/>
</dbReference>
<dbReference type="InterPro" id="IPR036380">
    <property type="entry name" value="Isochorismatase-like_sf"/>
</dbReference>
<name>A0A4R2IW06_9ACTN</name>
<keyword evidence="1" id="KW-0378">Hydrolase</keyword>